<evidence type="ECO:0000256" key="3">
    <source>
        <dbReference type="ARBA" id="ARBA00023015"/>
    </source>
</evidence>
<evidence type="ECO:0000259" key="5">
    <source>
        <dbReference type="Pfam" id="PF02954"/>
    </source>
</evidence>
<keyword evidence="3" id="KW-0805">Transcription regulation</keyword>
<dbReference type="InterPro" id="IPR029016">
    <property type="entry name" value="GAF-like_dom_sf"/>
</dbReference>
<dbReference type="EMBL" id="RCZG01000001">
    <property type="protein sequence ID" value="TPG36685.1"/>
    <property type="molecule type" value="Genomic_DNA"/>
</dbReference>
<gene>
    <name evidence="7" type="ORF">EAH80_01685</name>
</gene>
<dbReference type="PRINTS" id="PR01590">
    <property type="entry name" value="HTHFIS"/>
</dbReference>
<dbReference type="Gene3D" id="1.10.8.60">
    <property type="match status" value="1"/>
</dbReference>
<evidence type="ECO:0000313" key="8">
    <source>
        <dbReference type="Proteomes" id="UP000320095"/>
    </source>
</evidence>
<sequence>MSDEVRRARQELIRVGLLGDVRTDGVVPDLIVRSWRRSIGNSADGARPAERFAEIDTDSILCRAADPVLDRWQSHLADTGASLFLSDRAGAIVARRAGDSAARRRLDEVHAAEGFDYSEDSIGTNGLGTSMVEKRALFIAGSQHYNDALATLACAAAPVCTPSGSVIGSISLGGPIETANALMLSLTREIGQQIEERLRSSARPQDLALAMSFTRFTNSQRPTVVMDSESILANTPGLPYIGVTSHVMLWELLNSHDWAVSNTLRLQPDDTMVEVMARRVMDGPRVHFVLHFADLDLAPGRTVDSSRQFRRGADVVALQSKPMRAVLVVVGPGGSGRATIAESLRRASTTEHEVEHVLVGEGVDVAWTRVRELLGSGTDVLLRRAENIAATDGDRLAELLAEHEAASTAGERTSTLLVTADRDRCAAGVRAHLDVIGCAAEAQPLVATPERIPGLVRQALERIDPGGRHTMSPAALQSFVQWNWPGNMTELVQTLTALIKQVPSSVIERKHLPMHLQQAPPRRHLTLLEAAEREAIIKALDAASGNKSEAAELLGMGRTTLYRRLRQLGLDAGENSL</sequence>
<accession>A0A502EG35</accession>
<feature type="domain" description="NorR-like AAA+ ATPase lid" evidence="6">
    <location>
        <begin position="452"/>
        <end position="523"/>
    </location>
</feature>
<evidence type="ECO:0000256" key="4">
    <source>
        <dbReference type="ARBA" id="ARBA00023163"/>
    </source>
</evidence>
<reference evidence="7 8" key="1">
    <citation type="journal article" date="2019" name="Environ. Microbiol.">
        <title>Species interactions and distinct microbial communities in high Arctic permafrost affected cryosols are associated with the CH4 and CO2 gas fluxes.</title>
        <authorList>
            <person name="Altshuler I."/>
            <person name="Hamel J."/>
            <person name="Turney S."/>
            <person name="Magnuson E."/>
            <person name="Levesque R."/>
            <person name="Greer C."/>
            <person name="Whyte L.G."/>
        </authorList>
    </citation>
    <scope>NUCLEOTIDE SEQUENCE [LARGE SCALE GENOMIC DNA]</scope>
    <source>
        <strain evidence="7 8">S5.20</strain>
    </source>
</reference>
<dbReference type="InterPro" id="IPR027417">
    <property type="entry name" value="P-loop_NTPase"/>
</dbReference>
<dbReference type="Gene3D" id="1.10.10.60">
    <property type="entry name" value="Homeodomain-like"/>
    <property type="match status" value="1"/>
</dbReference>
<evidence type="ECO:0000256" key="2">
    <source>
        <dbReference type="ARBA" id="ARBA00022840"/>
    </source>
</evidence>
<dbReference type="GO" id="GO:0043565">
    <property type="term" value="F:sequence-specific DNA binding"/>
    <property type="evidence" value="ECO:0007669"/>
    <property type="project" value="InterPro"/>
</dbReference>
<dbReference type="InterPro" id="IPR002197">
    <property type="entry name" value="HTH_Fis"/>
</dbReference>
<evidence type="ECO:0000259" key="6">
    <source>
        <dbReference type="Pfam" id="PF25601"/>
    </source>
</evidence>
<dbReference type="AlphaFoldDB" id="A0A502EG35"/>
<organism evidence="7 8">
    <name type="scientific">Mycolicibacterium hodleri</name>
    <dbReference type="NCBI Taxonomy" id="49897"/>
    <lineage>
        <taxon>Bacteria</taxon>
        <taxon>Bacillati</taxon>
        <taxon>Actinomycetota</taxon>
        <taxon>Actinomycetes</taxon>
        <taxon>Mycobacteriales</taxon>
        <taxon>Mycobacteriaceae</taxon>
        <taxon>Mycolicibacterium</taxon>
    </lineage>
</organism>
<evidence type="ECO:0000256" key="1">
    <source>
        <dbReference type="ARBA" id="ARBA00022741"/>
    </source>
</evidence>
<dbReference type="InterPro" id="IPR009057">
    <property type="entry name" value="Homeodomain-like_sf"/>
</dbReference>
<dbReference type="Pfam" id="PF25601">
    <property type="entry name" value="AAA_lid_14"/>
    <property type="match status" value="1"/>
</dbReference>
<keyword evidence="2" id="KW-0067">ATP-binding</keyword>
<feature type="domain" description="DNA binding HTH" evidence="5">
    <location>
        <begin position="528"/>
        <end position="567"/>
    </location>
</feature>
<dbReference type="SUPFAM" id="SSF52540">
    <property type="entry name" value="P-loop containing nucleoside triphosphate hydrolases"/>
    <property type="match status" value="1"/>
</dbReference>
<dbReference type="Gene3D" id="3.30.450.40">
    <property type="match status" value="1"/>
</dbReference>
<proteinExistence type="predicted"/>
<keyword evidence="1" id="KW-0547">Nucleotide-binding</keyword>
<dbReference type="Proteomes" id="UP000320095">
    <property type="component" value="Unassembled WGS sequence"/>
</dbReference>
<dbReference type="OrthoDB" id="5496274at2"/>
<dbReference type="Pfam" id="PF02954">
    <property type="entry name" value="HTH_8"/>
    <property type="match status" value="1"/>
</dbReference>
<comment type="caution">
    <text evidence="7">The sequence shown here is derived from an EMBL/GenBank/DDBJ whole genome shotgun (WGS) entry which is preliminary data.</text>
</comment>
<dbReference type="PANTHER" id="PTHR32071">
    <property type="entry name" value="TRANSCRIPTIONAL REGULATORY PROTEIN"/>
    <property type="match status" value="1"/>
</dbReference>
<keyword evidence="4" id="KW-0804">Transcription</keyword>
<protein>
    <submittedName>
        <fullName evidence="7">Uncharacterized protein</fullName>
    </submittedName>
</protein>
<dbReference type="RefSeq" id="WP_140687466.1">
    <property type="nucleotide sequence ID" value="NZ_RCZG01000001.1"/>
</dbReference>
<keyword evidence="8" id="KW-1185">Reference proteome</keyword>
<name>A0A502EG35_9MYCO</name>
<evidence type="ECO:0000313" key="7">
    <source>
        <dbReference type="EMBL" id="TPG36685.1"/>
    </source>
</evidence>
<dbReference type="SUPFAM" id="SSF46689">
    <property type="entry name" value="Homeodomain-like"/>
    <property type="match status" value="1"/>
</dbReference>
<dbReference type="InterPro" id="IPR058031">
    <property type="entry name" value="AAA_lid_NorR"/>
</dbReference>